<protein>
    <submittedName>
        <fullName evidence="1">Uncharacterized protein</fullName>
    </submittedName>
</protein>
<accession>A0ACB8TQR4</accession>
<reference evidence="1" key="1">
    <citation type="journal article" date="2021" name="Environ. Microbiol.">
        <title>Gene family expansions and transcriptome signatures uncover fungal adaptations to wood decay.</title>
        <authorList>
            <person name="Hage H."/>
            <person name="Miyauchi S."/>
            <person name="Viragh M."/>
            <person name="Drula E."/>
            <person name="Min B."/>
            <person name="Chaduli D."/>
            <person name="Navarro D."/>
            <person name="Favel A."/>
            <person name="Norest M."/>
            <person name="Lesage-Meessen L."/>
            <person name="Balint B."/>
            <person name="Merenyi Z."/>
            <person name="de Eugenio L."/>
            <person name="Morin E."/>
            <person name="Martinez A.T."/>
            <person name="Baldrian P."/>
            <person name="Stursova M."/>
            <person name="Martinez M.J."/>
            <person name="Novotny C."/>
            <person name="Magnuson J.K."/>
            <person name="Spatafora J.W."/>
            <person name="Maurice S."/>
            <person name="Pangilinan J."/>
            <person name="Andreopoulos W."/>
            <person name="LaButti K."/>
            <person name="Hundley H."/>
            <person name="Na H."/>
            <person name="Kuo A."/>
            <person name="Barry K."/>
            <person name="Lipzen A."/>
            <person name="Henrissat B."/>
            <person name="Riley R."/>
            <person name="Ahrendt S."/>
            <person name="Nagy L.G."/>
            <person name="Grigoriev I.V."/>
            <person name="Martin F."/>
            <person name="Rosso M.N."/>
        </authorList>
    </citation>
    <scope>NUCLEOTIDE SEQUENCE</scope>
    <source>
        <strain evidence="1">CBS 384.51</strain>
    </source>
</reference>
<dbReference type="EMBL" id="MU274943">
    <property type="protein sequence ID" value="KAI0084403.1"/>
    <property type="molecule type" value="Genomic_DNA"/>
</dbReference>
<evidence type="ECO:0000313" key="1">
    <source>
        <dbReference type="EMBL" id="KAI0084403.1"/>
    </source>
</evidence>
<proteinExistence type="predicted"/>
<gene>
    <name evidence="1" type="ORF">BDY19DRAFT_898587</name>
</gene>
<comment type="caution">
    <text evidence="1">The sequence shown here is derived from an EMBL/GenBank/DDBJ whole genome shotgun (WGS) entry which is preliminary data.</text>
</comment>
<dbReference type="Proteomes" id="UP001055072">
    <property type="component" value="Unassembled WGS sequence"/>
</dbReference>
<sequence length="416" mass="46699">MASTRWSPATITTCEPTTQPYYAPCIAERTYGAIKGEELVYPDFQLREPIFAPSRLENDREEWRTFVEGIRERAARCSDEWYCYRGQHGQNIILANATYTGNPPADTWSDEACMSDGVSLRGISVLAEDTQLTDAEYAATYPIDSLLIATSPDSWSFQHFLDRITHIVAQGAPLARNVSSIEAVTGRTPVSVVAELWDTLGFSAARVHHQSTVAAKEIIFGCRTPLSHPWLSLRSLETFGLNNSRVPITERKKVVYFSRSEGHTLNGGRRVLNEGDLLTSIRALLVERDQGEELVMFRQEDFPSQHELMMWFESNVRAVIGPHGGALYNHRWTGVDTLVLEMTPTSRPSQMFWEEASMLGQVYANLILPSGMDTNMNADIPAIIEILKEYLGKPDPRGPAITEAYRWHAPEVMEPS</sequence>
<keyword evidence="2" id="KW-1185">Reference proteome</keyword>
<name>A0ACB8TQR4_9APHY</name>
<evidence type="ECO:0000313" key="2">
    <source>
        <dbReference type="Proteomes" id="UP001055072"/>
    </source>
</evidence>
<organism evidence="1 2">
    <name type="scientific">Irpex rosettiformis</name>
    <dbReference type="NCBI Taxonomy" id="378272"/>
    <lineage>
        <taxon>Eukaryota</taxon>
        <taxon>Fungi</taxon>
        <taxon>Dikarya</taxon>
        <taxon>Basidiomycota</taxon>
        <taxon>Agaricomycotina</taxon>
        <taxon>Agaricomycetes</taxon>
        <taxon>Polyporales</taxon>
        <taxon>Irpicaceae</taxon>
        <taxon>Irpex</taxon>
    </lineage>
</organism>